<evidence type="ECO:0000256" key="1">
    <source>
        <dbReference type="ARBA" id="ARBA00004651"/>
    </source>
</evidence>
<feature type="transmembrane region" description="Helical" evidence="8">
    <location>
        <begin position="368"/>
        <end position="387"/>
    </location>
</feature>
<comment type="caution">
    <text evidence="10">The sequence shown here is derived from an EMBL/GenBank/DDBJ whole genome shotgun (WGS) entry which is preliminary data.</text>
</comment>
<dbReference type="PRINTS" id="PR01437">
    <property type="entry name" value="NUOXDRDTASE4"/>
</dbReference>
<evidence type="ECO:0000256" key="2">
    <source>
        <dbReference type="ARBA" id="ARBA00005346"/>
    </source>
</evidence>
<dbReference type="AlphaFoldDB" id="A0A7W5ZXP7"/>
<dbReference type="NCBIfam" id="NF009309">
    <property type="entry name" value="PRK12666.1"/>
    <property type="match status" value="1"/>
</dbReference>
<comment type="subcellular location">
    <subcellularLocation>
        <location evidence="1">Cell membrane</location>
        <topology evidence="1">Multi-pass membrane protein</topology>
    </subcellularLocation>
    <subcellularLocation>
        <location evidence="7">Membrane</location>
        <topology evidence="7">Multi-pass membrane protein</topology>
    </subcellularLocation>
</comment>
<accession>A0A7W5ZXP7</accession>
<feature type="transmembrane region" description="Helical" evidence="8">
    <location>
        <begin position="407"/>
        <end position="428"/>
    </location>
</feature>
<feature type="transmembrane region" description="Helical" evidence="8">
    <location>
        <begin position="273"/>
        <end position="292"/>
    </location>
</feature>
<name>A0A7W5ZXP7_9SPHN</name>
<evidence type="ECO:0000256" key="4">
    <source>
        <dbReference type="ARBA" id="ARBA00022692"/>
    </source>
</evidence>
<sequence length="497" mass="51327">MNALIVAPIVLPAIVAALSVLARGRRQRVGAALSLAGCVGLLAIALALFAQASGGAVSVYTVGDWPAPFGIVLVLDRLSALMLLLNAGLALVVLVHALLTGVDRKGWHFHPLFQFLLTGLNGAFLTGDLFNLFVFFEVLLIASYGLMLHGQGAGRLKAGLQYVVINLVGSTLFLIGVGTLYGVTGTLNMADMGLRIAALPTGDRGLVQVGALLLTVVFALKAALLPLHLWLPRTYGGTSPVVAALFAIMTKVGVYAIIRTTTLIFGAQVTGPLMLPAAIASVVIGFVGVLAARGLREQAAFGVVGSTGTLLVAVALFEPRALAAGLYYLPHTTLTVALLFLVADLIARRRADHGDAITPGPRFASMGPIAVLYLLAGIALAGMPPLSGFIGKLLILKAALAHQAAPWIWAAILGTTLLAVIALARTGSTLFWKGRAGEMRHGAVSRLDLLPAVALVVLLGALTVGAGSVTGFMDAVAGQMFAPRGYIEAVLGQAAVR</sequence>
<feature type="transmembrane region" description="Helical" evidence="8">
    <location>
        <begin position="449"/>
        <end position="473"/>
    </location>
</feature>
<dbReference type="Proteomes" id="UP000562395">
    <property type="component" value="Unassembled WGS sequence"/>
</dbReference>
<dbReference type="Pfam" id="PF00361">
    <property type="entry name" value="Proton_antipo_M"/>
    <property type="match status" value="1"/>
</dbReference>
<proteinExistence type="inferred from homology"/>
<dbReference type="RefSeq" id="WP_183614392.1">
    <property type="nucleotide sequence ID" value="NZ_JACICY010000008.1"/>
</dbReference>
<reference evidence="10 11" key="1">
    <citation type="submission" date="2020-08" db="EMBL/GenBank/DDBJ databases">
        <title>Genomic Encyclopedia of Type Strains, Phase IV (KMG-IV): sequencing the most valuable type-strain genomes for metagenomic binning, comparative biology and taxonomic classification.</title>
        <authorList>
            <person name="Goeker M."/>
        </authorList>
    </citation>
    <scope>NUCLEOTIDE SEQUENCE [LARGE SCALE GENOMIC DNA]</scope>
    <source>
        <strain evidence="10 11">DSM 14552</strain>
    </source>
</reference>
<gene>
    <name evidence="10" type="ORF">GGQ88_003183</name>
</gene>
<feature type="transmembrane region" description="Helical" evidence="8">
    <location>
        <begin position="209"/>
        <end position="231"/>
    </location>
</feature>
<comment type="similarity">
    <text evidence="2">Belongs to the CPA3 antiporters (TC 2.A.63) subunit D family.</text>
</comment>
<feature type="transmembrane region" description="Helical" evidence="8">
    <location>
        <begin position="130"/>
        <end position="148"/>
    </location>
</feature>
<keyword evidence="6 8" id="KW-0472">Membrane</keyword>
<dbReference type="InterPro" id="IPR001750">
    <property type="entry name" value="ND/Mrp_TM"/>
</dbReference>
<dbReference type="InterPro" id="IPR050586">
    <property type="entry name" value="CPA3_Na-H_Antiporter_D"/>
</dbReference>
<feature type="transmembrane region" description="Helical" evidence="8">
    <location>
        <begin position="329"/>
        <end position="347"/>
    </location>
</feature>
<feature type="transmembrane region" description="Helical" evidence="8">
    <location>
        <begin position="160"/>
        <end position="183"/>
    </location>
</feature>
<keyword evidence="3" id="KW-1003">Cell membrane</keyword>
<evidence type="ECO:0000256" key="3">
    <source>
        <dbReference type="ARBA" id="ARBA00022475"/>
    </source>
</evidence>
<evidence type="ECO:0000256" key="7">
    <source>
        <dbReference type="RuleBase" id="RU000320"/>
    </source>
</evidence>
<feature type="transmembrane region" description="Helical" evidence="8">
    <location>
        <begin position="29"/>
        <end position="49"/>
    </location>
</feature>
<evidence type="ECO:0000256" key="8">
    <source>
        <dbReference type="SAM" id="Phobius"/>
    </source>
</evidence>
<feature type="transmembrane region" description="Helical" evidence="8">
    <location>
        <begin position="299"/>
        <end position="317"/>
    </location>
</feature>
<dbReference type="EMBL" id="JACICY010000008">
    <property type="protein sequence ID" value="MBB3861893.1"/>
    <property type="molecule type" value="Genomic_DNA"/>
</dbReference>
<dbReference type="GO" id="GO:0005886">
    <property type="term" value="C:plasma membrane"/>
    <property type="evidence" value="ECO:0007669"/>
    <property type="project" value="UniProtKB-SubCell"/>
</dbReference>
<feature type="transmembrane region" description="Helical" evidence="8">
    <location>
        <begin position="69"/>
        <end position="95"/>
    </location>
</feature>
<protein>
    <submittedName>
        <fullName evidence="10">Multicomponent K+:H+ antiporter subunit D</fullName>
    </submittedName>
</protein>
<evidence type="ECO:0000256" key="6">
    <source>
        <dbReference type="ARBA" id="ARBA00023136"/>
    </source>
</evidence>
<evidence type="ECO:0000313" key="10">
    <source>
        <dbReference type="EMBL" id="MBB3861893.1"/>
    </source>
</evidence>
<dbReference type="PANTHER" id="PTHR42703">
    <property type="entry name" value="NADH DEHYDROGENASE"/>
    <property type="match status" value="1"/>
</dbReference>
<keyword evidence="4 7" id="KW-0812">Transmembrane</keyword>
<evidence type="ECO:0000256" key="5">
    <source>
        <dbReference type="ARBA" id="ARBA00022989"/>
    </source>
</evidence>
<organism evidence="10 11">
    <name type="scientific">Novosphingobium hassiacum</name>
    <dbReference type="NCBI Taxonomy" id="173676"/>
    <lineage>
        <taxon>Bacteria</taxon>
        <taxon>Pseudomonadati</taxon>
        <taxon>Pseudomonadota</taxon>
        <taxon>Alphaproteobacteria</taxon>
        <taxon>Sphingomonadales</taxon>
        <taxon>Sphingomonadaceae</taxon>
        <taxon>Novosphingobium</taxon>
    </lineage>
</organism>
<dbReference type="GO" id="GO:0042773">
    <property type="term" value="P:ATP synthesis coupled electron transport"/>
    <property type="evidence" value="ECO:0007669"/>
    <property type="project" value="InterPro"/>
</dbReference>
<feature type="transmembrane region" description="Helical" evidence="8">
    <location>
        <begin position="243"/>
        <end position="267"/>
    </location>
</feature>
<keyword evidence="5 8" id="KW-1133">Transmembrane helix</keyword>
<keyword evidence="11" id="KW-1185">Reference proteome</keyword>
<dbReference type="PANTHER" id="PTHR42703:SF1">
    <property type="entry name" value="NA(+)_H(+) ANTIPORTER SUBUNIT D1"/>
    <property type="match status" value="1"/>
</dbReference>
<dbReference type="InterPro" id="IPR003918">
    <property type="entry name" value="NADH_UbQ_OxRdtase"/>
</dbReference>
<feature type="transmembrane region" description="Helical" evidence="8">
    <location>
        <begin position="6"/>
        <end position="22"/>
    </location>
</feature>
<feature type="domain" description="NADH:quinone oxidoreductase/Mrp antiporter transmembrane" evidence="9">
    <location>
        <begin position="127"/>
        <end position="416"/>
    </location>
</feature>
<evidence type="ECO:0000259" key="9">
    <source>
        <dbReference type="Pfam" id="PF00361"/>
    </source>
</evidence>
<evidence type="ECO:0000313" key="11">
    <source>
        <dbReference type="Proteomes" id="UP000562395"/>
    </source>
</evidence>
<dbReference type="GO" id="GO:0008137">
    <property type="term" value="F:NADH dehydrogenase (ubiquinone) activity"/>
    <property type="evidence" value="ECO:0007669"/>
    <property type="project" value="InterPro"/>
</dbReference>